<comment type="catalytic activity">
    <reaction evidence="1">
        <text>S-ubiquitinyl-[E2 ubiquitin-conjugating enzyme]-L-cysteine + [acceptor protein]-L-lysine = [E2 ubiquitin-conjugating enzyme]-L-cysteine + N(6)-ubiquitinyl-[acceptor protein]-L-lysine.</text>
        <dbReference type="EC" id="2.3.2.27"/>
    </reaction>
</comment>
<keyword evidence="6" id="KW-0694">RNA-binding</keyword>
<feature type="compositionally biased region" description="Polar residues" evidence="7">
    <location>
        <begin position="247"/>
        <end position="259"/>
    </location>
</feature>
<evidence type="ECO:0000313" key="10">
    <source>
        <dbReference type="Proteomes" id="UP000261560"/>
    </source>
</evidence>
<sequence length="1079" mass="119033">MDGLTMAEPGRTIRVSGLPTDIEHKRLKDKLFIHFLRERNGGGEIDSIVIDRVGSALITFEDSGVAQRIIQRRRHTLEVDEKRYKLAAIEHQERLDPDQVILNLTATVDCRLLPGGVTALFRLSKSHDVRTNFTSTQDCWTLQGSYSAMQAALAQLLVPPGGQESADKNASDSSAPSSSRSVQTSQMTHTKVSEEELVEQREKHHNGKTISEDELVKQRGNPLNRKTSDEHNSSSSRNAVSADKDINQNSKPDSPPSTSAEEFTLIMDADMFQYLHKLCRQEYQDILDRYNIEAVDVTRQGLTTLLLKATQREKGGELERMRRAKQAIGQLYLENERKICRGELSKRFLVTIGDLQKVIKCLSSKYPKLLLKEDEQNVYIIGSSSDVSAAKLLLLRLAKDGIKVEQVSSYPSPKDPVSRCLVEDRSPVIATSAERFNDKRLKLTLRSSGSDRKSGGSKTYKLAARFKDSGMTGLGDRPLDFTTRGSLLTSKQAQIRSSADVETPAISGKEFPSVLPQNTGEDILFNSRDRASPFMANTSSPVDSQHQLSPRLSSLSGGSAPSPPGSGQSLKRANSFSGTPLEKSPKSPEDSSKLTVRGRSSSFGGKTAKSKQQAHSEEISDISQVMWLHIEDAYRYRVEDLTSDLQMTKRTSPDGRNLTLILRGADLSKVMLCKQRLQKLVDSVRSDFSVNRIEMSDLAVSDMADENLQACLSEIKNFFKKVSVHNLDKCVILLGPKEMCNQIQAKLLEVFKRDPGQHHYSNPSLQMNVGPSNSLHYRHNSQRMLETQSAKANRTDDSLQWKTTYSSDFSKKELTNGSLHPPPVTKESISRDKVSSPSLAEVHGSKRHGNVSATSSVPFAGFVNGIAPRVGEKGRTGGVTPRIGSGLRLAEMENSPDQSSSRQKNPVGSCVCGENMESLVRTPGGLIVCQKCLAKYHTKSSVCPKTNPTPRGIKGQMEMSNLNMALPGFHQYGIIKITYIIPDGLQGEGHPSPGKPFRGGTFDAFFPDCDAVYKLLPRLEKAFQRGLTFTVRSNGTDAKVVWNAIPHKTSLNEGKAKGGYPDSTYLNVLSDTLKKYGIE</sequence>
<evidence type="ECO:0000256" key="4">
    <source>
        <dbReference type="ARBA" id="ARBA00022679"/>
    </source>
</evidence>
<feature type="compositionally biased region" description="Basic and acidic residues" evidence="7">
    <location>
        <begin position="191"/>
        <end position="202"/>
    </location>
</feature>
<dbReference type="AlphaFoldDB" id="A0A3B3CQT8"/>
<evidence type="ECO:0000259" key="8">
    <source>
        <dbReference type="PROSITE" id="PS50102"/>
    </source>
</evidence>
<dbReference type="InterPro" id="IPR039399">
    <property type="entry name" value="Deltex_C_sf"/>
</dbReference>
<reference evidence="9" key="2">
    <citation type="submission" date="2025-09" db="UniProtKB">
        <authorList>
            <consortium name="Ensembl"/>
        </authorList>
    </citation>
    <scope>IDENTIFICATION</scope>
</reference>
<feature type="compositionally biased region" description="Low complexity" evidence="7">
    <location>
        <begin position="171"/>
        <end position="185"/>
    </location>
</feature>
<dbReference type="InterPro" id="IPR000504">
    <property type="entry name" value="RRM_dom"/>
</dbReference>
<dbReference type="Gene3D" id="3.30.390.130">
    <property type="match status" value="1"/>
</dbReference>
<dbReference type="GeneTree" id="ENSGT00940000154578"/>
<feature type="compositionally biased region" description="Polar residues" evidence="7">
    <location>
        <begin position="535"/>
        <end position="547"/>
    </location>
</feature>
<evidence type="ECO:0000313" key="9">
    <source>
        <dbReference type="Ensembl" id="ENSOMEP00000020248.1"/>
    </source>
</evidence>
<name>A0A3B3CQT8_ORYME</name>
<evidence type="ECO:0000256" key="5">
    <source>
        <dbReference type="ARBA" id="ARBA00022723"/>
    </source>
</evidence>
<dbReference type="InterPro" id="IPR009909">
    <property type="entry name" value="Nmi/IFP35_dom"/>
</dbReference>
<dbReference type="GO" id="GO:0007219">
    <property type="term" value="P:Notch signaling pathway"/>
    <property type="evidence" value="ECO:0007669"/>
    <property type="project" value="InterPro"/>
</dbReference>
<dbReference type="Gene3D" id="3.30.70.330">
    <property type="match status" value="1"/>
</dbReference>
<dbReference type="InterPro" id="IPR039396">
    <property type="entry name" value="Deltex_C"/>
</dbReference>
<proteinExistence type="predicted"/>
<accession>A0A3B3CQT8</accession>
<feature type="region of interest" description="Disordered" evidence="7">
    <location>
        <begin position="532"/>
        <end position="617"/>
    </location>
</feature>
<evidence type="ECO:0000256" key="2">
    <source>
        <dbReference type="ARBA" id="ARBA00004906"/>
    </source>
</evidence>
<evidence type="ECO:0000256" key="3">
    <source>
        <dbReference type="ARBA" id="ARBA00012483"/>
    </source>
</evidence>
<dbReference type="PANTHER" id="PTHR12622">
    <property type="entry name" value="DELTEX-RELATED"/>
    <property type="match status" value="1"/>
</dbReference>
<keyword evidence="5" id="KW-0479">Metal-binding</keyword>
<dbReference type="Pfam" id="PF18102">
    <property type="entry name" value="DTC"/>
    <property type="match status" value="1"/>
</dbReference>
<dbReference type="Pfam" id="PF07292">
    <property type="entry name" value="NID"/>
    <property type="match status" value="1"/>
</dbReference>
<dbReference type="UniPathway" id="UPA00143"/>
<protein>
    <recommendedName>
        <fullName evidence="3">RING-type E3 ubiquitin transferase</fullName>
        <ecNumber evidence="3">2.3.2.27</ecNumber>
    </recommendedName>
</protein>
<comment type="pathway">
    <text evidence="2">Protein modification; protein ubiquitination.</text>
</comment>
<reference evidence="9" key="1">
    <citation type="submission" date="2025-08" db="UniProtKB">
        <authorList>
            <consortium name="Ensembl"/>
        </authorList>
    </citation>
    <scope>IDENTIFICATION</scope>
</reference>
<feature type="compositionally biased region" description="Low complexity" evidence="7">
    <location>
        <begin position="548"/>
        <end position="570"/>
    </location>
</feature>
<feature type="domain" description="RRM" evidence="8">
    <location>
        <begin position="11"/>
        <end position="91"/>
    </location>
</feature>
<dbReference type="GO" id="GO:0061630">
    <property type="term" value="F:ubiquitin protein ligase activity"/>
    <property type="evidence" value="ECO:0007669"/>
    <property type="project" value="UniProtKB-EC"/>
</dbReference>
<feature type="region of interest" description="Disordered" evidence="7">
    <location>
        <begin position="160"/>
        <end position="259"/>
    </location>
</feature>
<evidence type="ECO:0000256" key="6">
    <source>
        <dbReference type="PROSITE-ProRule" id="PRU00176"/>
    </source>
</evidence>
<evidence type="ECO:0000256" key="7">
    <source>
        <dbReference type="SAM" id="MobiDB-lite"/>
    </source>
</evidence>
<keyword evidence="10" id="KW-1185">Reference proteome</keyword>
<dbReference type="EC" id="2.3.2.27" evidence="3"/>
<dbReference type="GO" id="GO:0016567">
    <property type="term" value="P:protein ubiquitination"/>
    <property type="evidence" value="ECO:0007669"/>
    <property type="project" value="UniProtKB-UniPathway"/>
</dbReference>
<feature type="region of interest" description="Disordered" evidence="7">
    <location>
        <begin position="490"/>
        <end position="520"/>
    </location>
</feature>
<organism evidence="9 10">
    <name type="scientific">Oryzias melastigma</name>
    <name type="common">Marine medaka</name>
    <dbReference type="NCBI Taxonomy" id="30732"/>
    <lineage>
        <taxon>Eukaryota</taxon>
        <taxon>Metazoa</taxon>
        <taxon>Chordata</taxon>
        <taxon>Craniata</taxon>
        <taxon>Vertebrata</taxon>
        <taxon>Euteleostomi</taxon>
        <taxon>Actinopterygii</taxon>
        <taxon>Neopterygii</taxon>
        <taxon>Teleostei</taxon>
        <taxon>Neoteleostei</taxon>
        <taxon>Acanthomorphata</taxon>
        <taxon>Ovalentaria</taxon>
        <taxon>Atherinomorphae</taxon>
        <taxon>Beloniformes</taxon>
        <taxon>Adrianichthyidae</taxon>
        <taxon>Oryziinae</taxon>
        <taxon>Oryzias</taxon>
    </lineage>
</organism>
<keyword evidence="4" id="KW-0808">Transferase</keyword>
<dbReference type="InterPro" id="IPR039398">
    <property type="entry name" value="Deltex_fam"/>
</dbReference>
<dbReference type="PaxDb" id="30732-ENSOMEP00000020248"/>
<dbReference type="PROSITE" id="PS50102">
    <property type="entry name" value="RRM"/>
    <property type="match status" value="1"/>
</dbReference>
<evidence type="ECO:0000256" key="1">
    <source>
        <dbReference type="ARBA" id="ARBA00000900"/>
    </source>
</evidence>
<dbReference type="GO" id="GO:0046872">
    <property type="term" value="F:metal ion binding"/>
    <property type="evidence" value="ECO:0007669"/>
    <property type="project" value="UniProtKB-KW"/>
</dbReference>
<dbReference type="Proteomes" id="UP000261560">
    <property type="component" value="Unplaced"/>
</dbReference>
<feature type="region of interest" description="Disordered" evidence="7">
    <location>
        <begin position="811"/>
        <end position="851"/>
    </location>
</feature>
<feature type="compositionally biased region" description="Basic and acidic residues" evidence="7">
    <location>
        <begin position="583"/>
        <end position="592"/>
    </location>
</feature>
<dbReference type="InterPro" id="IPR012677">
    <property type="entry name" value="Nucleotide-bd_a/b_plait_sf"/>
</dbReference>
<dbReference type="GO" id="GO:0003723">
    <property type="term" value="F:RNA binding"/>
    <property type="evidence" value="ECO:0007669"/>
    <property type="project" value="UniProtKB-UniRule"/>
</dbReference>
<dbReference type="Ensembl" id="ENSOMET00000029686.1">
    <property type="protein sequence ID" value="ENSOMEP00000020248.1"/>
    <property type="gene ID" value="ENSOMEG00000022094.1"/>
</dbReference>